<keyword evidence="2" id="KW-1185">Reference proteome</keyword>
<organism evidence="1 2">
    <name type="scientific">Fodinicola feengrottensis</name>
    <dbReference type="NCBI Taxonomy" id="435914"/>
    <lineage>
        <taxon>Bacteria</taxon>
        <taxon>Bacillati</taxon>
        <taxon>Actinomycetota</taxon>
        <taxon>Actinomycetes</taxon>
        <taxon>Mycobacteriales</taxon>
        <taxon>Fodinicola</taxon>
    </lineage>
</organism>
<reference evidence="1 2" key="1">
    <citation type="journal article" date="2019" name="Int. J. Syst. Evol. Microbiol.">
        <title>The Global Catalogue of Microorganisms (GCM) 10K type strain sequencing project: providing services to taxonomists for standard genome sequencing and annotation.</title>
        <authorList>
            <consortium name="The Broad Institute Genomics Platform"/>
            <consortium name="The Broad Institute Genome Sequencing Center for Infectious Disease"/>
            <person name="Wu L."/>
            <person name="Ma J."/>
        </authorList>
    </citation>
    <scope>NUCLEOTIDE SEQUENCE [LARGE SCALE GENOMIC DNA]</scope>
    <source>
        <strain evidence="1 2">JCM 14718</strain>
    </source>
</reference>
<dbReference type="RefSeq" id="WP_344313941.1">
    <property type="nucleotide sequence ID" value="NZ_BAAANY010000031.1"/>
</dbReference>
<gene>
    <name evidence="1" type="ORF">GCM10009765_63670</name>
</gene>
<proteinExistence type="predicted"/>
<accession>A0ABN2IIC3</accession>
<dbReference type="EMBL" id="BAAANY010000031">
    <property type="protein sequence ID" value="GAA1705629.1"/>
    <property type="molecule type" value="Genomic_DNA"/>
</dbReference>
<name>A0ABN2IIC3_9ACTN</name>
<evidence type="ECO:0000313" key="2">
    <source>
        <dbReference type="Proteomes" id="UP001500618"/>
    </source>
</evidence>
<comment type="caution">
    <text evidence="1">The sequence shown here is derived from an EMBL/GenBank/DDBJ whole genome shotgun (WGS) entry which is preliminary data.</text>
</comment>
<dbReference type="Gene3D" id="3.40.50.720">
    <property type="entry name" value="NAD(P)-binding Rossmann-like Domain"/>
    <property type="match status" value="1"/>
</dbReference>
<protein>
    <submittedName>
        <fullName evidence="1">TOMM leader peptide-binding protein</fullName>
    </submittedName>
</protein>
<dbReference type="Proteomes" id="UP001500618">
    <property type="component" value="Unassembled WGS sequence"/>
</dbReference>
<sequence>MGRTLIPIRALWRDGRTLQLGTDPDRSVVLAELPSGAAEVLALLDGAHSDAAVRACALDAGVPAENVNELLEALRICAAVTDHDPAGDLPSRMPSAIRRHLRGELAALVRRHGTLAGETLSQRTRKRVVLYGDPRFVGPLASALAASGVHRLWIHATGQARLFEAMPAGLRSDDEGRPRGTALADAVWAVAPEADLRPFPGWTVPDLAIIAGPVGAATGAEPLLVRRSRAQLALGARDGMAVVGPLTVRGRTACPGCVELTRTDRDPGWPAIAAQLASSAVRTDVPPDPCSVATTLTAVGLAAEQVLEHLDGGRPAARSASLELTAGGAVIRRRQWDPHPSCPCTHSAAAPAPIPDAAAAAAAAAA</sequence>
<evidence type="ECO:0000313" key="1">
    <source>
        <dbReference type="EMBL" id="GAA1705629.1"/>
    </source>
</evidence>